<dbReference type="RefSeq" id="XP_001874234.1">
    <property type="nucleotide sequence ID" value="XM_001874199.1"/>
</dbReference>
<name>B0CP02_LACBS</name>
<dbReference type="AlphaFoldDB" id="B0CP02"/>
<keyword evidence="2" id="KW-1185">Reference proteome</keyword>
<gene>
    <name evidence="1" type="ORF">LACBIDRAFT_321180</name>
</gene>
<dbReference type="InParanoid" id="B0CP02"/>
<proteinExistence type="predicted"/>
<evidence type="ECO:0000313" key="2">
    <source>
        <dbReference type="Proteomes" id="UP000001194"/>
    </source>
</evidence>
<sequence length="197" mass="22208">MDDGWVNVPAIHEPIVQIRAKRVTVELQRPNISGSQVASPFSLSIGFHKIRWLCLTPLDIPSSRRLPQEVSPPMLVERGIPFERQIGSLIPRRLVPLKRWVSISVKSRSGWTTTGSDYVDRIQAKDSRLIWQKCGTSSPQIKPTTTYTSSATLMHTTHSAFLTSLWILKPTGYSDLYSGYGKARLALHLPRCCRWLG</sequence>
<organism evidence="2">
    <name type="scientific">Laccaria bicolor (strain S238N-H82 / ATCC MYA-4686)</name>
    <name type="common">Bicoloured deceiver</name>
    <name type="synonym">Laccaria laccata var. bicolor</name>
    <dbReference type="NCBI Taxonomy" id="486041"/>
    <lineage>
        <taxon>Eukaryota</taxon>
        <taxon>Fungi</taxon>
        <taxon>Dikarya</taxon>
        <taxon>Basidiomycota</taxon>
        <taxon>Agaricomycotina</taxon>
        <taxon>Agaricomycetes</taxon>
        <taxon>Agaricomycetidae</taxon>
        <taxon>Agaricales</taxon>
        <taxon>Agaricineae</taxon>
        <taxon>Hydnangiaceae</taxon>
        <taxon>Laccaria</taxon>
    </lineage>
</organism>
<protein>
    <submittedName>
        <fullName evidence="1">Predicted protein</fullName>
    </submittedName>
</protein>
<dbReference type="Proteomes" id="UP000001194">
    <property type="component" value="Unassembled WGS sequence"/>
</dbReference>
<accession>B0CP02</accession>
<reference evidence="1 2" key="1">
    <citation type="journal article" date="2008" name="Nature">
        <title>The genome of Laccaria bicolor provides insights into mycorrhizal symbiosis.</title>
        <authorList>
            <person name="Martin F."/>
            <person name="Aerts A."/>
            <person name="Ahren D."/>
            <person name="Brun A."/>
            <person name="Danchin E.G.J."/>
            <person name="Duchaussoy F."/>
            <person name="Gibon J."/>
            <person name="Kohler A."/>
            <person name="Lindquist E."/>
            <person name="Pereda V."/>
            <person name="Salamov A."/>
            <person name="Shapiro H.J."/>
            <person name="Wuyts J."/>
            <person name="Blaudez D."/>
            <person name="Buee M."/>
            <person name="Brokstein P."/>
            <person name="Canbaeck B."/>
            <person name="Cohen D."/>
            <person name="Courty P.E."/>
            <person name="Coutinho P.M."/>
            <person name="Delaruelle C."/>
            <person name="Detter J.C."/>
            <person name="Deveau A."/>
            <person name="DiFazio S."/>
            <person name="Duplessis S."/>
            <person name="Fraissinet-Tachet L."/>
            <person name="Lucic E."/>
            <person name="Frey-Klett P."/>
            <person name="Fourrey C."/>
            <person name="Feussner I."/>
            <person name="Gay G."/>
            <person name="Grimwood J."/>
            <person name="Hoegger P.J."/>
            <person name="Jain P."/>
            <person name="Kilaru S."/>
            <person name="Labbe J."/>
            <person name="Lin Y.C."/>
            <person name="Legue V."/>
            <person name="Le Tacon F."/>
            <person name="Marmeisse R."/>
            <person name="Melayah D."/>
            <person name="Montanini B."/>
            <person name="Muratet M."/>
            <person name="Nehls U."/>
            <person name="Niculita-Hirzel H."/>
            <person name="Oudot-Le Secq M.P."/>
            <person name="Peter M."/>
            <person name="Quesneville H."/>
            <person name="Rajashekar B."/>
            <person name="Reich M."/>
            <person name="Rouhier N."/>
            <person name="Schmutz J."/>
            <person name="Yin T."/>
            <person name="Chalot M."/>
            <person name="Henrissat B."/>
            <person name="Kuees U."/>
            <person name="Lucas S."/>
            <person name="Van de Peer Y."/>
            <person name="Podila G.K."/>
            <person name="Polle A."/>
            <person name="Pukkila P.J."/>
            <person name="Richardson P.M."/>
            <person name="Rouze P."/>
            <person name="Sanders I.R."/>
            <person name="Stajich J.E."/>
            <person name="Tunlid A."/>
            <person name="Tuskan G."/>
            <person name="Grigoriev I.V."/>
        </authorList>
    </citation>
    <scope>NUCLEOTIDE SEQUENCE [LARGE SCALE GENOMIC DNA]</scope>
    <source>
        <strain evidence="2">S238N-H82 / ATCC MYA-4686</strain>
    </source>
</reference>
<dbReference type="KEGG" id="lbc:LACBIDRAFT_321180"/>
<dbReference type="EMBL" id="DS547091">
    <property type="protein sequence ID" value="EDR16026.1"/>
    <property type="molecule type" value="Genomic_DNA"/>
</dbReference>
<evidence type="ECO:0000313" key="1">
    <source>
        <dbReference type="EMBL" id="EDR16026.1"/>
    </source>
</evidence>
<dbReference type="HOGENOM" id="CLU_1384371_0_0_1"/>
<dbReference type="GeneID" id="6069560"/>